<evidence type="ECO:0000313" key="4">
    <source>
        <dbReference type="Proteomes" id="UP000221734"/>
    </source>
</evidence>
<dbReference type="Gene3D" id="1.10.3210.10">
    <property type="entry name" value="Hypothetical protein af1432"/>
    <property type="match status" value="1"/>
</dbReference>
<gene>
    <name evidence="3" type="primary">nifA</name>
    <name evidence="3" type="ORF">KSMBR1_3058</name>
</gene>
<organism evidence="3 4">
    <name type="scientific">Kuenenia stuttgartiensis</name>
    <dbReference type="NCBI Taxonomy" id="174633"/>
    <lineage>
        <taxon>Bacteria</taxon>
        <taxon>Pseudomonadati</taxon>
        <taxon>Planctomycetota</taxon>
        <taxon>Candidatus Brocadiia</taxon>
        <taxon>Candidatus Brocadiales</taxon>
        <taxon>Candidatus Brocadiaceae</taxon>
        <taxon>Candidatus Kuenenia</taxon>
    </lineage>
</organism>
<dbReference type="OrthoDB" id="234221at2"/>
<dbReference type="PROSITE" id="PS51832">
    <property type="entry name" value="HD_GYP"/>
    <property type="match status" value="1"/>
</dbReference>
<dbReference type="InterPro" id="IPR029016">
    <property type="entry name" value="GAF-like_dom_sf"/>
</dbReference>
<evidence type="ECO:0000259" key="2">
    <source>
        <dbReference type="PROSITE" id="PS51832"/>
    </source>
</evidence>
<keyword evidence="4" id="KW-1185">Reference proteome</keyword>
<dbReference type="SMART" id="SM00065">
    <property type="entry name" value="GAF"/>
    <property type="match status" value="1"/>
</dbReference>
<feature type="coiled-coil region" evidence="1">
    <location>
        <begin position="16"/>
        <end position="43"/>
    </location>
</feature>
<proteinExistence type="predicted"/>
<dbReference type="SUPFAM" id="SSF109604">
    <property type="entry name" value="HD-domain/PDEase-like"/>
    <property type="match status" value="1"/>
</dbReference>
<dbReference type="InterPro" id="IPR003018">
    <property type="entry name" value="GAF"/>
</dbReference>
<sequence length="569" mass="64640">MTMNTLKMPVYIKRYAESSKDLNTEIQKELKNVQESLSDIKRLTSLSHLLRYPDAIGIRNNDSIANIKDLNVKEVGHALISQIEVDRLFPLMNNLTISGTGSATGIIVLINSNNELLLKASEGIANHIASNKSFRINDNILKWIIKNGNPLIVNDINKDPRFKQDQSDWILGKTILYVPIKVKEKVVGIVSVSNKKSGDVYGAADVRFLETIATYAAIAIGNSHLSERLKNGNALEQLTLNYYDEKNRYLPATLRSIKSGAFAGCDLYLQTIVNNEAKHLLYCKGFKLLEDERKESFVKKNINRIYVAKNGTEQYLRYMETNMDRFVRDETVSLQERARMLYDIASNIIKDAYKNIDINVIIERVRDWTTTLLDFVLVNQDKHAHLIKVLKYNGKVFNHSANMAILGILFGHYLGYSKKELAILGTGILLHDIGATCLSTNTIEEETPEKLSKQEKETYKKHAEFGFFLLSKNTLVPEEACLIARQHHEQLNGKGYPEGIIGEKIHPYSRITHLLDEYERQMSTDSKYEQNPAFKVLQHMVGKMDGSFDNDILKKFISFLNTSINAISI</sequence>
<dbReference type="Pfam" id="PF13185">
    <property type="entry name" value="GAF_2"/>
    <property type="match status" value="1"/>
</dbReference>
<dbReference type="InterPro" id="IPR003607">
    <property type="entry name" value="HD/PDEase_dom"/>
</dbReference>
<dbReference type="CDD" id="cd00077">
    <property type="entry name" value="HDc"/>
    <property type="match status" value="1"/>
</dbReference>
<dbReference type="Proteomes" id="UP000221734">
    <property type="component" value="Chromosome Kuenenia_stuttgartiensis_MBR1"/>
</dbReference>
<feature type="domain" description="HD-GYP" evidence="2">
    <location>
        <begin position="370"/>
        <end position="569"/>
    </location>
</feature>
<keyword evidence="1" id="KW-0175">Coiled coil</keyword>
<dbReference type="AlphaFoldDB" id="A0A2C9CIP3"/>
<name>A0A2C9CIP3_KUEST</name>
<dbReference type="PANTHER" id="PTHR43155">
    <property type="entry name" value="CYCLIC DI-GMP PHOSPHODIESTERASE PA4108-RELATED"/>
    <property type="match status" value="1"/>
</dbReference>
<dbReference type="PANTHER" id="PTHR43155:SF2">
    <property type="entry name" value="CYCLIC DI-GMP PHOSPHODIESTERASE PA4108"/>
    <property type="match status" value="1"/>
</dbReference>
<protein>
    <recommendedName>
        <fullName evidence="2">HD-GYP domain-containing protein</fullName>
    </recommendedName>
</protein>
<accession>A0A2C9CIP3</accession>
<dbReference type="SUPFAM" id="SSF55781">
    <property type="entry name" value="GAF domain-like"/>
    <property type="match status" value="1"/>
</dbReference>
<dbReference type="EMBL" id="LT934425">
    <property type="protein sequence ID" value="SOH05536.1"/>
    <property type="molecule type" value="Genomic_DNA"/>
</dbReference>
<evidence type="ECO:0000256" key="1">
    <source>
        <dbReference type="SAM" id="Coils"/>
    </source>
</evidence>
<dbReference type="Pfam" id="PF13487">
    <property type="entry name" value="HD_5"/>
    <property type="match status" value="1"/>
</dbReference>
<dbReference type="KEGG" id="kst:KSMBR1_3058"/>
<reference evidence="4" key="1">
    <citation type="submission" date="2017-10" db="EMBL/GenBank/DDBJ databases">
        <authorList>
            <person name="Frank J."/>
        </authorList>
    </citation>
    <scope>NUCLEOTIDE SEQUENCE [LARGE SCALE GENOMIC DNA]</scope>
</reference>
<evidence type="ECO:0000313" key="3">
    <source>
        <dbReference type="EMBL" id="SOH05536.1"/>
    </source>
</evidence>
<dbReference type="InterPro" id="IPR037522">
    <property type="entry name" value="HD_GYP_dom"/>
</dbReference>
<dbReference type="Gene3D" id="3.30.450.40">
    <property type="match status" value="1"/>
</dbReference>